<accession>A0A7W7R455</accession>
<dbReference type="InterPro" id="IPR039448">
    <property type="entry name" value="Beta_helix"/>
</dbReference>
<name>A0A7W7R455_KITKI</name>
<keyword evidence="4" id="KW-1185">Reference proteome</keyword>
<dbReference type="Proteomes" id="UP000540506">
    <property type="component" value="Unassembled WGS sequence"/>
</dbReference>
<proteinExistence type="predicted"/>
<gene>
    <name evidence="3" type="ORF">FHR34_003883</name>
</gene>
<feature type="domain" description="Right handed beta helix" evidence="2">
    <location>
        <begin position="247"/>
        <end position="401"/>
    </location>
</feature>
<dbReference type="AlphaFoldDB" id="A0A7W7R455"/>
<comment type="caution">
    <text evidence="3">The sequence shown here is derived from an EMBL/GenBank/DDBJ whole genome shotgun (WGS) entry which is preliminary data.</text>
</comment>
<dbReference type="EMBL" id="JACHJV010000001">
    <property type="protein sequence ID" value="MBB4924890.1"/>
    <property type="molecule type" value="Genomic_DNA"/>
</dbReference>
<feature type="signal peptide" evidence="1">
    <location>
        <begin position="1"/>
        <end position="29"/>
    </location>
</feature>
<evidence type="ECO:0000313" key="4">
    <source>
        <dbReference type="Proteomes" id="UP000540506"/>
    </source>
</evidence>
<dbReference type="Gene3D" id="2.160.20.10">
    <property type="entry name" value="Single-stranded right-handed beta-helix, Pectin lyase-like"/>
    <property type="match status" value="1"/>
</dbReference>
<sequence length="557" mass="56367">MRKPSRIRAIAGMLATIGLVLAAAGPASAGATVAGTTVAGAATAGATVAGTTAAGTTVAGATGATGADSATAEAGFWTIGTTYYVDCSAGNDAAAGTSTGTAWRTLARVNSVVLQPGDAVRLRGGTTCAGTLAPQGSGNAIWPVTLNSYGSGQAHIDGQGATAAIFLHNVQGYALSNLEVSNTGPAPTTGQQRVGVYVLLTDYGTGSYYQLSGLNVHDVNGSDSRYPNPTGGIVFEAGGSTTPTGFDNIRILDNTVTHVDRTGIALVSSWQRRALNPTGPGTMFVPLTRVLICSNTVTNIGGDGILVFNGASPVVQYNVINGFNERSSDYNVGAYPWNSDNAVFQYNDVSHGVSPAMAFDFEGGNSGAVYQYNFSHDNGGGALFSCPSQGTASTGSIFRYNISQNDVGSGGLGVITMPCGDEPNSQIYNNTFYDPTSPNMVLTTGASTFAFTNNIFVGQPSGSVFNDPVSTYSYNVFQNISGATSFGAHATQGTAMFVAPGTATSLNTATGYQLATGSPALATGAVVAGNATTDYFGDPIPVFSPNIGAYQGAAAGS</sequence>
<protein>
    <recommendedName>
        <fullName evidence="2">Right handed beta helix domain-containing protein</fullName>
    </recommendedName>
</protein>
<dbReference type="InterPro" id="IPR006626">
    <property type="entry name" value="PbH1"/>
</dbReference>
<keyword evidence="1" id="KW-0732">Signal</keyword>
<dbReference type="SUPFAM" id="SSF51126">
    <property type="entry name" value="Pectin lyase-like"/>
    <property type="match status" value="1"/>
</dbReference>
<dbReference type="Pfam" id="PF13229">
    <property type="entry name" value="Beta_helix"/>
    <property type="match status" value="1"/>
</dbReference>
<evidence type="ECO:0000256" key="1">
    <source>
        <dbReference type="SAM" id="SignalP"/>
    </source>
</evidence>
<dbReference type="SMART" id="SM00710">
    <property type="entry name" value="PbH1"/>
    <property type="match status" value="5"/>
</dbReference>
<evidence type="ECO:0000313" key="3">
    <source>
        <dbReference type="EMBL" id="MBB4924890.1"/>
    </source>
</evidence>
<feature type="chain" id="PRO_5031150260" description="Right handed beta helix domain-containing protein" evidence="1">
    <location>
        <begin position="30"/>
        <end position="557"/>
    </location>
</feature>
<dbReference type="InterPro" id="IPR012334">
    <property type="entry name" value="Pectin_lyas_fold"/>
</dbReference>
<dbReference type="InterPro" id="IPR011050">
    <property type="entry name" value="Pectin_lyase_fold/virulence"/>
</dbReference>
<organism evidence="3 4">
    <name type="scientific">Kitasatospora kifunensis</name>
    <name type="common">Streptomyces kifunensis</name>
    <dbReference type="NCBI Taxonomy" id="58351"/>
    <lineage>
        <taxon>Bacteria</taxon>
        <taxon>Bacillati</taxon>
        <taxon>Actinomycetota</taxon>
        <taxon>Actinomycetes</taxon>
        <taxon>Kitasatosporales</taxon>
        <taxon>Streptomycetaceae</taxon>
        <taxon>Kitasatospora</taxon>
    </lineage>
</organism>
<dbReference type="RefSeq" id="WP_184936762.1">
    <property type="nucleotide sequence ID" value="NZ_JACHJV010000001.1"/>
</dbReference>
<reference evidence="3 4" key="1">
    <citation type="submission" date="2020-08" db="EMBL/GenBank/DDBJ databases">
        <title>Sequencing the genomes of 1000 actinobacteria strains.</title>
        <authorList>
            <person name="Klenk H.-P."/>
        </authorList>
    </citation>
    <scope>NUCLEOTIDE SEQUENCE [LARGE SCALE GENOMIC DNA]</scope>
    <source>
        <strain evidence="3 4">DSM 41654</strain>
    </source>
</reference>
<evidence type="ECO:0000259" key="2">
    <source>
        <dbReference type="Pfam" id="PF13229"/>
    </source>
</evidence>